<keyword evidence="3 5" id="KW-0949">S-adenosyl-L-methionine</keyword>
<dbReference type="InterPro" id="IPR050390">
    <property type="entry name" value="C5-Methyltransferase"/>
</dbReference>
<dbReference type="EC" id="2.1.1.37" evidence="7"/>
<evidence type="ECO:0000256" key="4">
    <source>
        <dbReference type="ARBA" id="ARBA00022747"/>
    </source>
</evidence>
<reference evidence="9" key="1">
    <citation type="journal article" date="2019" name="Int. J. Syst. Evol. Microbiol.">
        <title>The Global Catalogue of Microorganisms (GCM) 10K type strain sequencing project: providing services to taxonomists for standard genome sequencing and annotation.</title>
        <authorList>
            <consortium name="The Broad Institute Genomics Platform"/>
            <consortium name="The Broad Institute Genome Sequencing Center for Infectious Disease"/>
            <person name="Wu L."/>
            <person name="Ma J."/>
        </authorList>
    </citation>
    <scope>NUCLEOTIDE SEQUENCE [LARGE SCALE GENOMIC DNA]</scope>
    <source>
        <strain evidence="9">SYNS20</strain>
    </source>
</reference>
<keyword evidence="9" id="KW-1185">Reference proteome</keyword>
<dbReference type="PROSITE" id="PS00095">
    <property type="entry name" value="C5_MTASE_2"/>
    <property type="match status" value="1"/>
</dbReference>
<protein>
    <recommendedName>
        <fullName evidence="7">Cytosine-specific methyltransferase</fullName>
        <ecNumber evidence="7">2.1.1.37</ecNumber>
    </recommendedName>
</protein>
<keyword evidence="4" id="KW-0680">Restriction system</keyword>
<dbReference type="InterPro" id="IPR018117">
    <property type="entry name" value="C5_DNA_meth_AS"/>
</dbReference>
<dbReference type="RefSeq" id="WP_381830638.1">
    <property type="nucleotide sequence ID" value="NZ_JBHTCF010000005.1"/>
</dbReference>
<name>A0ABW2JGX4_9ACTN</name>
<dbReference type="Gene3D" id="3.40.50.150">
    <property type="entry name" value="Vaccinia Virus protein VP39"/>
    <property type="match status" value="2"/>
</dbReference>
<comment type="similarity">
    <text evidence="5 6">Belongs to the class I-like SAM-binding methyltransferase superfamily. C5-methyltransferase family.</text>
</comment>
<dbReference type="Proteomes" id="UP001596523">
    <property type="component" value="Unassembled WGS sequence"/>
</dbReference>
<comment type="caution">
    <text evidence="8">The sequence shown here is derived from an EMBL/GenBank/DDBJ whole genome shotgun (WGS) entry which is preliminary data.</text>
</comment>
<evidence type="ECO:0000256" key="2">
    <source>
        <dbReference type="ARBA" id="ARBA00022679"/>
    </source>
</evidence>
<dbReference type="NCBIfam" id="TIGR00675">
    <property type="entry name" value="dcm"/>
    <property type="match status" value="1"/>
</dbReference>
<accession>A0ABW2JGX4</accession>
<feature type="active site" evidence="5">
    <location>
        <position position="103"/>
    </location>
</feature>
<dbReference type="PANTHER" id="PTHR10629">
    <property type="entry name" value="CYTOSINE-SPECIFIC METHYLTRANSFERASE"/>
    <property type="match status" value="1"/>
</dbReference>
<keyword evidence="1 5" id="KW-0489">Methyltransferase</keyword>
<dbReference type="GO" id="GO:0032259">
    <property type="term" value="P:methylation"/>
    <property type="evidence" value="ECO:0007669"/>
    <property type="project" value="UniProtKB-KW"/>
</dbReference>
<evidence type="ECO:0000256" key="7">
    <source>
        <dbReference type="RuleBase" id="RU000417"/>
    </source>
</evidence>
<organism evidence="8 9">
    <name type="scientific">Streptomyces monticola</name>
    <dbReference type="NCBI Taxonomy" id="2666263"/>
    <lineage>
        <taxon>Bacteria</taxon>
        <taxon>Bacillati</taxon>
        <taxon>Actinomycetota</taxon>
        <taxon>Actinomycetes</taxon>
        <taxon>Kitasatosporales</taxon>
        <taxon>Streptomycetaceae</taxon>
        <taxon>Streptomyces</taxon>
    </lineage>
</organism>
<evidence type="ECO:0000313" key="8">
    <source>
        <dbReference type="EMBL" id="MFC7305308.1"/>
    </source>
</evidence>
<dbReference type="InterPro" id="IPR031303">
    <property type="entry name" value="C5_meth_CS"/>
</dbReference>
<evidence type="ECO:0000313" key="9">
    <source>
        <dbReference type="Proteomes" id="UP001596523"/>
    </source>
</evidence>
<keyword evidence="2 5" id="KW-0808">Transferase</keyword>
<proteinExistence type="inferred from homology"/>
<comment type="catalytic activity">
    <reaction evidence="7">
        <text>a 2'-deoxycytidine in DNA + S-adenosyl-L-methionine = a 5-methyl-2'-deoxycytidine in DNA + S-adenosyl-L-homocysteine + H(+)</text>
        <dbReference type="Rhea" id="RHEA:13681"/>
        <dbReference type="Rhea" id="RHEA-COMP:11369"/>
        <dbReference type="Rhea" id="RHEA-COMP:11370"/>
        <dbReference type="ChEBI" id="CHEBI:15378"/>
        <dbReference type="ChEBI" id="CHEBI:57856"/>
        <dbReference type="ChEBI" id="CHEBI:59789"/>
        <dbReference type="ChEBI" id="CHEBI:85452"/>
        <dbReference type="ChEBI" id="CHEBI:85454"/>
        <dbReference type="EC" id="2.1.1.37"/>
    </reaction>
</comment>
<evidence type="ECO:0000256" key="6">
    <source>
        <dbReference type="RuleBase" id="RU000416"/>
    </source>
</evidence>
<gene>
    <name evidence="8" type="ORF">ACFQVC_13875</name>
</gene>
<dbReference type="GO" id="GO:0003886">
    <property type="term" value="F:DNA (cytosine-5-)-methyltransferase activity"/>
    <property type="evidence" value="ECO:0007669"/>
    <property type="project" value="UniProtKB-EC"/>
</dbReference>
<sequence>MAVADRRQYTSVEICAGAGGQAIGLHEAGFTHRALVEIDPDACATLTKNVHRIGGGKSIVHQRDLKLFTGKPDGDKPSDAHFTIGDLGLAKGEIDLLAGGVPCPPFSFAGRQLGADDERDLFPVMLEMVEALDPKAVMIENVRGLLEPKEKFAPYRAQILERLSDLGYVCRESDWSVLEAQYFGVPQLRPRAILVVMKEPYADHFAGLPHGSAADIVTARKELSRSMLARFNSLRNTEYKEAAEAACARWKDPEGKVDGVAPTLVGGSRKHGGADLGPTRAKRAWAAMGVNALGVADEDPLSNPERHLLRKEGPMLTVKQAARIQGFPSDWIFTGRKTAAYRQVGNAFPPPVARAVGERIMQAIEACESGAVPLPERAAAGVLPAQQDQQLELVPSA</sequence>
<dbReference type="PRINTS" id="PR00105">
    <property type="entry name" value="C5METTRFRASE"/>
</dbReference>
<dbReference type="InterPro" id="IPR001525">
    <property type="entry name" value="C5_MeTfrase"/>
</dbReference>
<dbReference type="PROSITE" id="PS00094">
    <property type="entry name" value="C5_MTASE_1"/>
    <property type="match status" value="1"/>
</dbReference>
<dbReference type="Pfam" id="PF00145">
    <property type="entry name" value="DNA_methylase"/>
    <property type="match status" value="1"/>
</dbReference>
<evidence type="ECO:0000256" key="5">
    <source>
        <dbReference type="PROSITE-ProRule" id="PRU01016"/>
    </source>
</evidence>
<dbReference type="SUPFAM" id="SSF53335">
    <property type="entry name" value="S-adenosyl-L-methionine-dependent methyltransferases"/>
    <property type="match status" value="1"/>
</dbReference>
<evidence type="ECO:0000256" key="3">
    <source>
        <dbReference type="ARBA" id="ARBA00022691"/>
    </source>
</evidence>
<dbReference type="PROSITE" id="PS51679">
    <property type="entry name" value="SAM_MT_C5"/>
    <property type="match status" value="1"/>
</dbReference>
<dbReference type="PANTHER" id="PTHR10629:SF52">
    <property type="entry name" value="DNA (CYTOSINE-5)-METHYLTRANSFERASE 1"/>
    <property type="match status" value="1"/>
</dbReference>
<evidence type="ECO:0000256" key="1">
    <source>
        <dbReference type="ARBA" id="ARBA00022603"/>
    </source>
</evidence>
<dbReference type="InterPro" id="IPR029063">
    <property type="entry name" value="SAM-dependent_MTases_sf"/>
</dbReference>
<dbReference type="EMBL" id="JBHTCF010000005">
    <property type="protein sequence ID" value="MFC7305308.1"/>
    <property type="molecule type" value="Genomic_DNA"/>
</dbReference>